<dbReference type="GeneID" id="11771103"/>
<organism evidence="1 2">
    <name type="scientific">Shewanella baltica (strain OS195)</name>
    <dbReference type="NCBI Taxonomy" id="399599"/>
    <lineage>
        <taxon>Bacteria</taxon>
        <taxon>Pseudomonadati</taxon>
        <taxon>Pseudomonadota</taxon>
        <taxon>Gammaproteobacteria</taxon>
        <taxon>Alteromonadales</taxon>
        <taxon>Shewanellaceae</taxon>
        <taxon>Shewanella</taxon>
    </lineage>
</organism>
<dbReference type="InterPro" id="IPR009387">
    <property type="entry name" value="HigB-2"/>
</dbReference>
<dbReference type="HOGENOM" id="CLU_132631_0_0_6"/>
<accession>A9L1Q5</accession>
<evidence type="ECO:0008006" key="3">
    <source>
        <dbReference type="Google" id="ProtNLM"/>
    </source>
</evidence>
<evidence type="ECO:0000313" key="2">
    <source>
        <dbReference type="Proteomes" id="UP000000770"/>
    </source>
</evidence>
<name>A9L1Q5_SHEB9</name>
<sequence>MGRIFKTPDFVTWAKDEGVNDKALLDAVKEIEAGLIDANLGGNVIKKRVAREGQGKSGGFRTLLAFKSQDKSFFMFGFAKNERENISVKEKAALKAMAKEFFAYDDKALIKAIKAKALYEIKQDV</sequence>
<dbReference type="Proteomes" id="UP000000770">
    <property type="component" value="Chromosome"/>
</dbReference>
<dbReference type="RefSeq" id="WP_012196688.1">
    <property type="nucleotide sequence ID" value="NC_009997.1"/>
</dbReference>
<protein>
    <recommendedName>
        <fullName evidence="3">Addiction module toxin RelE</fullName>
    </recommendedName>
</protein>
<dbReference type="KEGG" id="sbn:Sbal195_0793"/>
<evidence type="ECO:0000313" key="1">
    <source>
        <dbReference type="EMBL" id="ABX47971.1"/>
    </source>
</evidence>
<proteinExistence type="predicted"/>
<dbReference type="AlphaFoldDB" id="A9L1Q5"/>
<dbReference type="PIRSF" id="PIRSF018634">
    <property type="entry name" value="UCP018634"/>
    <property type="match status" value="1"/>
</dbReference>
<reference evidence="1 2" key="1">
    <citation type="submission" date="2007-11" db="EMBL/GenBank/DDBJ databases">
        <title>Complete sequence of chromosome of Shewanella baltica OS195.</title>
        <authorList>
            <consortium name="US DOE Joint Genome Institute"/>
            <person name="Copeland A."/>
            <person name="Lucas S."/>
            <person name="Lapidus A."/>
            <person name="Barry K."/>
            <person name="Glavina del Rio T."/>
            <person name="Dalin E."/>
            <person name="Tice H."/>
            <person name="Pitluck S."/>
            <person name="Chain P."/>
            <person name="Malfatti S."/>
            <person name="Shin M."/>
            <person name="Vergez L."/>
            <person name="Schmutz J."/>
            <person name="Larimer F."/>
            <person name="Land M."/>
            <person name="Hauser L."/>
            <person name="Kyrpides N."/>
            <person name="Kim E."/>
            <person name="Brettar I."/>
            <person name="Rodrigues J."/>
            <person name="Konstantinidis K."/>
            <person name="Klappenbach J."/>
            <person name="Hofle M."/>
            <person name="Tiedje J."/>
            <person name="Richardson P."/>
        </authorList>
    </citation>
    <scope>NUCLEOTIDE SEQUENCE [LARGE SCALE GENOMIC DNA]</scope>
    <source>
        <strain evidence="1 2">OS195</strain>
    </source>
</reference>
<gene>
    <name evidence="1" type="ordered locus">Sbal195_0793</name>
</gene>
<dbReference type="Pfam" id="PF06296">
    <property type="entry name" value="RelE"/>
    <property type="match status" value="1"/>
</dbReference>
<dbReference type="EMBL" id="CP000891">
    <property type="protein sequence ID" value="ABX47971.1"/>
    <property type="molecule type" value="Genomic_DNA"/>
</dbReference>